<dbReference type="InterPro" id="IPR039425">
    <property type="entry name" value="RNA_pol_sigma-70-like"/>
</dbReference>
<keyword evidence="2" id="KW-0805">Transcription regulation</keyword>
<feature type="domain" description="HTH luxR-type" evidence="5">
    <location>
        <begin position="127"/>
        <end position="154"/>
    </location>
</feature>
<dbReference type="InterPro" id="IPR000792">
    <property type="entry name" value="Tscrpt_reg_LuxR_C"/>
</dbReference>
<dbReference type="GO" id="GO:0006352">
    <property type="term" value="P:DNA-templated transcription initiation"/>
    <property type="evidence" value="ECO:0007669"/>
    <property type="project" value="InterPro"/>
</dbReference>
<evidence type="ECO:0000256" key="1">
    <source>
        <dbReference type="ARBA" id="ARBA00010641"/>
    </source>
</evidence>
<dbReference type="EMBL" id="FTOR01000007">
    <property type="protein sequence ID" value="SIT26927.1"/>
    <property type="molecule type" value="Genomic_DNA"/>
</dbReference>
<dbReference type="PANTHER" id="PTHR43133:SF45">
    <property type="entry name" value="RNA POLYMERASE ECF-TYPE SIGMA FACTOR"/>
    <property type="match status" value="1"/>
</dbReference>
<protein>
    <submittedName>
        <fullName evidence="6">RNA polymerase sigma-70 factor, ECF subfamily</fullName>
    </submittedName>
</protein>
<dbReference type="Proteomes" id="UP000186917">
    <property type="component" value="Unassembled WGS sequence"/>
</dbReference>
<dbReference type="SUPFAM" id="SSF88946">
    <property type="entry name" value="Sigma2 domain of RNA polymerase sigma factors"/>
    <property type="match status" value="1"/>
</dbReference>
<sequence>MTKKEQFAIIYEQHQEKVFRMCKSYFKGEVNTANDTVQEVFIKIWQHLESFRNESRISTWIYRITVNCCLLHKRKSAVKKEIPMQELPDEIQLDYNPIEEEQLKKMYTCIGQLEATDRLIITMILEGMDYGEITDIIGITGDTLRVRIHRIKKKLTNCVQL</sequence>
<evidence type="ECO:0000259" key="5">
    <source>
        <dbReference type="PROSITE" id="PS00622"/>
    </source>
</evidence>
<dbReference type="InterPro" id="IPR013324">
    <property type="entry name" value="RNA_pol_sigma_r3/r4-like"/>
</dbReference>
<dbReference type="InterPro" id="IPR014284">
    <property type="entry name" value="RNA_pol_sigma-70_dom"/>
</dbReference>
<proteinExistence type="inferred from homology"/>
<dbReference type="InterPro" id="IPR007627">
    <property type="entry name" value="RNA_pol_sigma70_r2"/>
</dbReference>
<dbReference type="OrthoDB" id="9780326at2"/>
<dbReference type="Gene3D" id="1.10.1740.10">
    <property type="match status" value="1"/>
</dbReference>
<dbReference type="RefSeq" id="WP_076380688.1">
    <property type="nucleotide sequence ID" value="NZ_AP017422.1"/>
</dbReference>
<evidence type="ECO:0000313" key="6">
    <source>
        <dbReference type="EMBL" id="SIT26927.1"/>
    </source>
</evidence>
<keyword evidence="7" id="KW-1185">Reference proteome</keyword>
<evidence type="ECO:0000256" key="2">
    <source>
        <dbReference type="ARBA" id="ARBA00023015"/>
    </source>
</evidence>
<dbReference type="PANTHER" id="PTHR43133">
    <property type="entry name" value="RNA POLYMERASE ECF-TYPE SIGMA FACTO"/>
    <property type="match status" value="1"/>
</dbReference>
<evidence type="ECO:0000256" key="4">
    <source>
        <dbReference type="ARBA" id="ARBA00023163"/>
    </source>
</evidence>
<dbReference type="STRING" id="477680.SAMN05421788_10786"/>
<dbReference type="InterPro" id="IPR036388">
    <property type="entry name" value="WH-like_DNA-bd_sf"/>
</dbReference>
<name>A0A173MG25_9BACT</name>
<dbReference type="InterPro" id="IPR013325">
    <property type="entry name" value="RNA_pol_sigma_r2"/>
</dbReference>
<dbReference type="PROSITE" id="PS00622">
    <property type="entry name" value="HTH_LUXR_1"/>
    <property type="match status" value="1"/>
</dbReference>
<keyword evidence="4" id="KW-0804">Transcription</keyword>
<dbReference type="Gene3D" id="1.10.10.10">
    <property type="entry name" value="Winged helix-like DNA-binding domain superfamily/Winged helix DNA-binding domain"/>
    <property type="match status" value="1"/>
</dbReference>
<dbReference type="NCBIfam" id="TIGR02937">
    <property type="entry name" value="sigma70-ECF"/>
    <property type="match status" value="1"/>
</dbReference>
<gene>
    <name evidence="6" type="ORF">SAMN05421788_10786</name>
</gene>
<reference evidence="7" key="1">
    <citation type="submission" date="2017-01" db="EMBL/GenBank/DDBJ databases">
        <authorList>
            <person name="Varghese N."/>
            <person name="Submissions S."/>
        </authorList>
    </citation>
    <scope>NUCLEOTIDE SEQUENCE [LARGE SCALE GENOMIC DNA]</scope>
    <source>
        <strain evidence="7">DSM 21054</strain>
    </source>
</reference>
<dbReference type="SUPFAM" id="SSF88659">
    <property type="entry name" value="Sigma3 and sigma4 domains of RNA polymerase sigma factors"/>
    <property type="match status" value="1"/>
</dbReference>
<evidence type="ECO:0000256" key="3">
    <source>
        <dbReference type="ARBA" id="ARBA00023082"/>
    </source>
</evidence>
<dbReference type="GO" id="GO:0016987">
    <property type="term" value="F:sigma factor activity"/>
    <property type="evidence" value="ECO:0007669"/>
    <property type="project" value="UniProtKB-KW"/>
</dbReference>
<comment type="similarity">
    <text evidence="1">Belongs to the sigma-70 factor family. ECF subfamily.</text>
</comment>
<keyword evidence="3" id="KW-0731">Sigma factor</keyword>
<dbReference type="GO" id="GO:0003677">
    <property type="term" value="F:DNA binding"/>
    <property type="evidence" value="ECO:0007669"/>
    <property type="project" value="InterPro"/>
</dbReference>
<dbReference type="Pfam" id="PF08281">
    <property type="entry name" value="Sigma70_r4_2"/>
    <property type="match status" value="1"/>
</dbReference>
<organism evidence="6 7">
    <name type="scientific">Filimonas lacunae</name>
    <dbReference type="NCBI Taxonomy" id="477680"/>
    <lineage>
        <taxon>Bacteria</taxon>
        <taxon>Pseudomonadati</taxon>
        <taxon>Bacteroidota</taxon>
        <taxon>Chitinophagia</taxon>
        <taxon>Chitinophagales</taxon>
        <taxon>Chitinophagaceae</taxon>
        <taxon>Filimonas</taxon>
    </lineage>
</organism>
<dbReference type="AlphaFoldDB" id="A0A173MG25"/>
<dbReference type="InterPro" id="IPR013249">
    <property type="entry name" value="RNA_pol_sigma70_r4_t2"/>
</dbReference>
<accession>A0A173MG25</accession>
<evidence type="ECO:0000313" key="7">
    <source>
        <dbReference type="Proteomes" id="UP000186917"/>
    </source>
</evidence>
<dbReference type="KEGG" id="fln:FLA_2447"/>
<dbReference type="Pfam" id="PF04542">
    <property type="entry name" value="Sigma70_r2"/>
    <property type="match status" value="1"/>
</dbReference>